<feature type="transmembrane region" description="Helical" evidence="1">
    <location>
        <begin position="178"/>
        <end position="200"/>
    </location>
</feature>
<comment type="caution">
    <text evidence="2">The sequence shown here is derived from an EMBL/GenBank/DDBJ whole genome shotgun (WGS) entry which is preliminary data.</text>
</comment>
<gene>
    <name evidence="2" type="ORF">BDV95DRAFT_112948</name>
</gene>
<proteinExistence type="predicted"/>
<feature type="transmembrane region" description="Helical" evidence="1">
    <location>
        <begin position="212"/>
        <end position="231"/>
    </location>
</feature>
<evidence type="ECO:0000313" key="3">
    <source>
        <dbReference type="Proteomes" id="UP000481861"/>
    </source>
</evidence>
<reference evidence="2 3" key="1">
    <citation type="submission" date="2020-01" db="EMBL/GenBank/DDBJ databases">
        <authorList>
            <consortium name="DOE Joint Genome Institute"/>
            <person name="Haridas S."/>
            <person name="Albert R."/>
            <person name="Binder M."/>
            <person name="Bloem J."/>
            <person name="Labutti K."/>
            <person name="Salamov A."/>
            <person name="Andreopoulos B."/>
            <person name="Baker S.E."/>
            <person name="Barry K."/>
            <person name="Bills G."/>
            <person name="Bluhm B.H."/>
            <person name="Cannon C."/>
            <person name="Castanera R."/>
            <person name="Culley D.E."/>
            <person name="Daum C."/>
            <person name="Ezra D."/>
            <person name="Gonzalez J.B."/>
            <person name="Henrissat B."/>
            <person name="Kuo A."/>
            <person name="Liang C."/>
            <person name="Lipzen A."/>
            <person name="Lutzoni F."/>
            <person name="Magnuson J."/>
            <person name="Mondo S."/>
            <person name="Nolan M."/>
            <person name="Ohm R."/>
            <person name="Pangilinan J."/>
            <person name="Park H.-J.H."/>
            <person name="Ramirez L."/>
            <person name="Alfaro M."/>
            <person name="Sun H."/>
            <person name="Tritt A."/>
            <person name="Yoshinaga Y."/>
            <person name="Zwiers L.-H.L."/>
            <person name="Turgeon B.G."/>
            <person name="Goodwin S.B."/>
            <person name="Spatafora J.W."/>
            <person name="Crous P.W."/>
            <person name="Grigoriev I.V."/>
        </authorList>
    </citation>
    <scope>NUCLEOTIDE SEQUENCE [LARGE SCALE GENOMIC DNA]</scope>
    <source>
        <strain evidence="2 3">CBS 611.86</strain>
    </source>
</reference>
<keyword evidence="3" id="KW-1185">Reference proteome</keyword>
<dbReference type="Proteomes" id="UP000481861">
    <property type="component" value="Unassembled WGS sequence"/>
</dbReference>
<protein>
    <submittedName>
        <fullName evidence="2">Uncharacterized protein</fullName>
    </submittedName>
</protein>
<dbReference type="EMBL" id="JAADJZ010000017">
    <property type="protein sequence ID" value="KAF2869135.1"/>
    <property type="molecule type" value="Genomic_DNA"/>
</dbReference>
<name>A0A7C8M6Y8_9PLEO</name>
<keyword evidence="1" id="KW-0472">Membrane</keyword>
<feature type="transmembrane region" description="Helical" evidence="1">
    <location>
        <begin position="325"/>
        <end position="347"/>
    </location>
</feature>
<keyword evidence="1" id="KW-1133">Transmembrane helix</keyword>
<evidence type="ECO:0000313" key="2">
    <source>
        <dbReference type="EMBL" id="KAF2869135.1"/>
    </source>
</evidence>
<sequence length="703" mass="78280">MAVAEEMEIEEPKAQRSHNRLQGLFDAIRSHPRYVWTLCAGLSLLSSKYLLVDLNVHFPLHLHLLQLATTALLSLSLSTRRHQTSAEAAKRPTVVGWLFLVVLASLMAASTAMTTQAILHFQNMPTLVMLSTVSFLAEDLITRGSSSSRPFLEPLRLAVLAVSCAGILVGEYRLLPRGLWASIPAALLIGLSKALYTIGLDRLPEAVSDARRINTLTCLAGSVIVAVWYHVHGEEATYIDLHSRPGFFKVLRWEYAPLILLNALSTGTAFTLGRSVLFPIYNKHDSGSTSQRAVARAGDTLSLLFLAGMMGSLSTLMLRRSYMTYYQLFAFLLAVICIGGRSVVNALSNKRRDDRKGYTALSAFAGLDSFDSENTAVSETTDPIPASGIHEDRKGVFVRALILGIVATFLWTILPILNFTERPSLEVTTSSPKLDLEYNPAIATEIVLSMYKEPIEEVTTLVSTLRNMPSLSDSKVHIYIKDDEADSEKIKQLTGADKVTSLPNIGREGETYLYHILHEWDNLAKHTVFLQADVHNPREFYPRIQDYFDPARTGMLSMGWSGHLCNCAHCGDRWQFWDNTHLFPRIHARINNNSNATSCAHVLLSYKGQFIVSAKRVRGAGKPVYEYLHDAFVDENSWAHQQEYLQGRPDSMNAPDFGYTMERMWNLVFQCESPDVAWKCPTLLSGKRAGGSVADCQCMDPEV</sequence>
<organism evidence="2 3">
    <name type="scientific">Massariosphaeria phaeospora</name>
    <dbReference type="NCBI Taxonomy" id="100035"/>
    <lineage>
        <taxon>Eukaryota</taxon>
        <taxon>Fungi</taxon>
        <taxon>Dikarya</taxon>
        <taxon>Ascomycota</taxon>
        <taxon>Pezizomycotina</taxon>
        <taxon>Dothideomycetes</taxon>
        <taxon>Pleosporomycetidae</taxon>
        <taxon>Pleosporales</taxon>
        <taxon>Pleosporales incertae sedis</taxon>
        <taxon>Massariosphaeria</taxon>
    </lineage>
</organism>
<feature type="transmembrane region" description="Helical" evidence="1">
    <location>
        <begin position="97"/>
        <end position="118"/>
    </location>
</feature>
<dbReference type="OrthoDB" id="28755at2759"/>
<dbReference type="PANTHER" id="PTHR37490:SF1">
    <property type="entry name" value="GLYCOSYLTRANSFERASE 2-LIKE DOMAIN-CONTAINING PROTEIN"/>
    <property type="match status" value="1"/>
</dbReference>
<dbReference type="AlphaFoldDB" id="A0A7C8M6Y8"/>
<feature type="transmembrane region" description="Helical" evidence="1">
    <location>
        <begin position="293"/>
        <end position="313"/>
    </location>
</feature>
<evidence type="ECO:0000256" key="1">
    <source>
        <dbReference type="SAM" id="Phobius"/>
    </source>
</evidence>
<accession>A0A7C8M6Y8</accession>
<feature type="transmembrane region" description="Helical" evidence="1">
    <location>
        <begin position="255"/>
        <end position="281"/>
    </location>
</feature>
<feature type="transmembrane region" description="Helical" evidence="1">
    <location>
        <begin position="396"/>
        <end position="417"/>
    </location>
</feature>
<keyword evidence="1" id="KW-0812">Transmembrane</keyword>
<dbReference type="PANTHER" id="PTHR37490">
    <property type="entry name" value="EXPRESSED PROTEIN"/>
    <property type="match status" value="1"/>
</dbReference>
<dbReference type="Pfam" id="PF11913">
    <property type="entry name" value="DUF3431"/>
    <property type="match status" value="1"/>
</dbReference>
<dbReference type="InterPro" id="IPR021838">
    <property type="entry name" value="DUF3431"/>
</dbReference>